<dbReference type="GO" id="GO:0003746">
    <property type="term" value="F:translation elongation factor activity"/>
    <property type="evidence" value="ECO:0007669"/>
    <property type="project" value="UniProtKB-KW"/>
</dbReference>
<organism evidence="7 8">
    <name type="scientific">Anaeramoeba flamelloides</name>
    <dbReference type="NCBI Taxonomy" id="1746091"/>
    <lineage>
        <taxon>Eukaryota</taxon>
        <taxon>Metamonada</taxon>
        <taxon>Anaeramoebidae</taxon>
        <taxon>Anaeramoeba</taxon>
    </lineage>
</organism>
<proteinExistence type="inferred from homology"/>
<keyword evidence="5" id="KW-0342">GTP-binding</keyword>
<evidence type="ECO:0000313" key="8">
    <source>
        <dbReference type="Proteomes" id="UP001146793"/>
    </source>
</evidence>
<dbReference type="PROSITE" id="PS51722">
    <property type="entry name" value="G_TR_2"/>
    <property type="match status" value="1"/>
</dbReference>
<dbReference type="SUPFAM" id="SSF50465">
    <property type="entry name" value="EF-Tu/eEF-1alpha/eIF2-gamma C-terminal domain"/>
    <property type="match status" value="1"/>
</dbReference>
<dbReference type="EMBL" id="JANTQA010000023">
    <property type="protein sequence ID" value="KAJ3444282.1"/>
    <property type="molecule type" value="Genomic_DNA"/>
</dbReference>
<evidence type="ECO:0000256" key="1">
    <source>
        <dbReference type="ARBA" id="ARBA00007249"/>
    </source>
</evidence>
<dbReference type="GO" id="GO:0005525">
    <property type="term" value="F:GTP binding"/>
    <property type="evidence" value="ECO:0007669"/>
    <property type="project" value="UniProtKB-KW"/>
</dbReference>
<dbReference type="AlphaFoldDB" id="A0AAV7ZQN0"/>
<dbReference type="Pfam" id="PF00009">
    <property type="entry name" value="GTP_EFTU"/>
    <property type="match status" value="1"/>
</dbReference>
<dbReference type="FunFam" id="2.40.30.10:FF:000005">
    <property type="entry name" value="Elongation factor 1-alpha"/>
    <property type="match status" value="1"/>
</dbReference>
<comment type="caution">
    <text evidence="7">The sequence shown here is derived from an EMBL/GenBank/DDBJ whole genome shotgun (WGS) entry which is preliminary data.</text>
</comment>
<dbReference type="Pfam" id="PF03144">
    <property type="entry name" value="GTP_EFTU_D2"/>
    <property type="match status" value="1"/>
</dbReference>
<dbReference type="SUPFAM" id="SSF50447">
    <property type="entry name" value="Translation proteins"/>
    <property type="match status" value="1"/>
</dbReference>
<dbReference type="InterPro" id="IPR004161">
    <property type="entry name" value="EFTu-like_2"/>
</dbReference>
<evidence type="ECO:0000256" key="4">
    <source>
        <dbReference type="ARBA" id="ARBA00022917"/>
    </source>
</evidence>
<dbReference type="PANTHER" id="PTHR23115">
    <property type="entry name" value="TRANSLATION FACTOR"/>
    <property type="match status" value="1"/>
</dbReference>
<dbReference type="InterPro" id="IPR009000">
    <property type="entry name" value="Transl_B-barrel_sf"/>
</dbReference>
<feature type="domain" description="Tr-type G" evidence="6">
    <location>
        <begin position="5"/>
        <end position="228"/>
    </location>
</feature>
<dbReference type="InterPro" id="IPR000795">
    <property type="entry name" value="T_Tr_GTP-bd_dom"/>
</dbReference>
<dbReference type="Pfam" id="PF22594">
    <property type="entry name" value="GTP-eEF1A_C"/>
    <property type="match status" value="1"/>
</dbReference>
<reference evidence="7" key="1">
    <citation type="submission" date="2022-08" db="EMBL/GenBank/DDBJ databases">
        <title>Novel sulphate-reducing endosymbionts in the free-living metamonad Anaeramoeba.</title>
        <authorList>
            <person name="Jerlstrom-Hultqvist J."/>
            <person name="Cepicka I."/>
            <person name="Gallot-Lavallee L."/>
            <person name="Salas-Leiva D."/>
            <person name="Curtis B.A."/>
            <person name="Zahonova K."/>
            <person name="Pipaliya S."/>
            <person name="Dacks J."/>
            <person name="Roger A.J."/>
        </authorList>
    </citation>
    <scope>NUCLEOTIDE SEQUENCE</scope>
    <source>
        <strain evidence="7">Busselton2</strain>
    </source>
</reference>
<dbReference type="InterPro" id="IPR027417">
    <property type="entry name" value="P-loop_NTPase"/>
</dbReference>
<accession>A0AAV7ZQN0</accession>
<dbReference type="CDD" id="cd03705">
    <property type="entry name" value="EF1_alpha_III"/>
    <property type="match status" value="1"/>
</dbReference>
<protein>
    <submittedName>
        <fullName evidence="7">Translation factor</fullName>
    </submittedName>
</protein>
<dbReference type="InterPro" id="IPR054696">
    <property type="entry name" value="GTP-eEF1A_C"/>
</dbReference>
<evidence type="ECO:0000313" key="7">
    <source>
        <dbReference type="EMBL" id="KAJ3444282.1"/>
    </source>
</evidence>
<dbReference type="Gene3D" id="2.40.30.10">
    <property type="entry name" value="Translation factors"/>
    <property type="match status" value="2"/>
</dbReference>
<dbReference type="InterPro" id="IPR050100">
    <property type="entry name" value="TRAFAC_GTPase_members"/>
</dbReference>
<gene>
    <name evidence="7" type="ORF">M0812_10135</name>
</gene>
<dbReference type="PRINTS" id="PR00315">
    <property type="entry name" value="ELONGATNFCT"/>
</dbReference>
<dbReference type="InterPro" id="IPR031157">
    <property type="entry name" value="G_TR_CS"/>
</dbReference>
<dbReference type="Gene3D" id="3.40.50.300">
    <property type="entry name" value="P-loop containing nucleotide triphosphate hydrolases"/>
    <property type="match status" value="1"/>
</dbReference>
<name>A0AAV7ZQN0_9EUKA</name>
<dbReference type="InterPro" id="IPR009001">
    <property type="entry name" value="Transl_elong_EF1A/Init_IF2_C"/>
</dbReference>
<comment type="similarity">
    <text evidence="1">Belongs to the TRAFAC class translation factor GTPase superfamily. Classic translation factor GTPase family. EF-Tu/EF-1A subfamily.</text>
</comment>
<keyword evidence="4" id="KW-0648">Protein biosynthesis</keyword>
<evidence type="ECO:0000256" key="3">
    <source>
        <dbReference type="ARBA" id="ARBA00022768"/>
    </source>
</evidence>
<dbReference type="GO" id="GO:0003924">
    <property type="term" value="F:GTPase activity"/>
    <property type="evidence" value="ECO:0007669"/>
    <property type="project" value="InterPro"/>
</dbReference>
<keyword evidence="2" id="KW-0547">Nucleotide-binding</keyword>
<evidence type="ECO:0000256" key="2">
    <source>
        <dbReference type="ARBA" id="ARBA00022741"/>
    </source>
</evidence>
<keyword evidence="3" id="KW-0251">Elongation factor</keyword>
<dbReference type="PROSITE" id="PS00301">
    <property type="entry name" value="G_TR_1"/>
    <property type="match status" value="1"/>
</dbReference>
<evidence type="ECO:0000259" key="6">
    <source>
        <dbReference type="PROSITE" id="PS51722"/>
    </source>
</evidence>
<sequence>MEEKKIPISVVTIGGPDVGKSTLVGKMMVELGKVSEKEMDELRKVSSQMEREDYLYAFVCDKLRAERERGITIDLTFHFFETQNYAVSISDTPGRRDFVKNTINGIFQANIAILVLDPLMNNSKVHQEQLEELCSIIKISGVRHLIAPINKMDHESINYSQEKYQNYVKYYSDFFFSEIGFEKSFVTFLPISAYQGLNLTKLDQEKMGWYHENNLLGLIDSIGNPENENENNMPLRIPLQDIYKIGGIGTVPLGKVAYGKLHKGQSITIAPPLITANVPNLESNHVPLEVAESGLNIGFNVQNISVREIRRGYVACHSTRDPPKRVNYFFAKVVILNHPGRICAGYTPVLDVHCAHIACRFAQLISKIDKVTDEVIEESPTFILAGDCAMIKLLPTKPLHIESNDKYPKLSRFTIRDMRKTVACGYATKIFYENRGNMNWK</sequence>
<dbReference type="SUPFAM" id="SSF52540">
    <property type="entry name" value="P-loop containing nucleoside triphosphate hydrolases"/>
    <property type="match status" value="1"/>
</dbReference>
<dbReference type="Proteomes" id="UP001146793">
    <property type="component" value="Unassembled WGS sequence"/>
</dbReference>
<evidence type="ECO:0000256" key="5">
    <source>
        <dbReference type="ARBA" id="ARBA00023134"/>
    </source>
</evidence>